<evidence type="ECO:0000256" key="4">
    <source>
        <dbReference type="ARBA" id="ARBA00023277"/>
    </source>
</evidence>
<evidence type="ECO:0000313" key="7">
    <source>
        <dbReference type="EMBL" id="NNJ26247.1"/>
    </source>
</evidence>
<dbReference type="PIRSF" id="PIRSF005096">
    <property type="entry name" value="GALM"/>
    <property type="match status" value="1"/>
</dbReference>
<name>A0ABX1VDS8_9PLAN</name>
<gene>
    <name evidence="7" type="primary">mro_2</name>
    <name evidence="7" type="ORF">LzC2_23280</name>
</gene>
<comment type="caution">
    <text evidence="7">The sequence shown here is derived from an EMBL/GenBank/DDBJ whole genome shotgun (WGS) entry which is preliminary data.</text>
</comment>
<keyword evidence="8" id="KW-1185">Reference proteome</keyword>
<evidence type="ECO:0000256" key="3">
    <source>
        <dbReference type="ARBA" id="ARBA00023235"/>
    </source>
</evidence>
<comment type="pathway">
    <text evidence="1 5">Carbohydrate metabolism; hexose metabolism.</text>
</comment>
<dbReference type="Gene3D" id="2.70.98.10">
    <property type="match status" value="1"/>
</dbReference>
<evidence type="ECO:0000256" key="1">
    <source>
        <dbReference type="ARBA" id="ARBA00005028"/>
    </source>
</evidence>
<dbReference type="SUPFAM" id="SSF74650">
    <property type="entry name" value="Galactose mutarotase-like"/>
    <property type="match status" value="1"/>
</dbReference>
<dbReference type="GO" id="GO:0004034">
    <property type="term" value="F:aldose 1-epimerase activity"/>
    <property type="evidence" value="ECO:0007669"/>
    <property type="project" value="UniProtKB-EC"/>
</dbReference>
<dbReference type="InterPro" id="IPR008183">
    <property type="entry name" value="Aldose_1/G6P_1-epimerase"/>
</dbReference>
<evidence type="ECO:0000256" key="2">
    <source>
        <dbReference type="ARBA" id="ARBA00006206"/>
    </source>
</evidence>
<dbReference type="Pfam" id="PF01263">
    <property type="entry name" value="Aldose_epim"/>
    <property type="match status" value="1"/>
</dbReference>
<dbReference type="EC" id="5.1.3.3" evidence="5"/>
<feature type="signal peptide" evidence="6">
    <location>
        <begin position="1"/>
        <end position="18"/>
    </location>
</feature>
<dbReference type="PANTHER" id="PTHR10091">
    <property type="entry name" value="ALDOSE-1-EPIMERASE"/>
    <property type="match status" value="1"/>
</dbReference>
<protein>
    <recommendedName>
        <fullName evidence="5">Aldose 1-epimerase</fullName>
        <ecNumber evidence="5">5.1.3.3</ecNumber>
    </recommendedName>
</protein>
<accession>A0ABX1VDS8</accession>
<keyword evidence="6" id="KW-0732">Signal</keyword>
<reference evidence="7 8" key="1">
    <citation type="journal article" date="2020" name="Syst. Appl. Microbiol.">
        <title>Alienimonas chondri sp. nov., a novel planctomycete isolated from the biofilm of the red alga Chondrus crispus.</title>
        <authorList>
            <person name="Vitorino I."/>
            <person name="Albuquerque L."/>
            <person name="Wiegand S."/>
            <person name="Kallscheuer N."/>
            <person name="da Costa M.S."/>
            <person name="Lobo-da-Cunha A."/>
            <person name="Jogler C."/>
            <person name="Lage O.M."/>
        </authorList>
    </citation>
    <scope>NUCLEOTIDE SEQUENCE [LARGE SCALE GENOMIC DNA]</scope>
    <source>
        <strain evidence="7 8">LzC2</strain>
    </source>
</reference>
<keyword evidence="4 5" id="KW-0119">Carbohydrate metabolism</keyword>
<evidence type="ECO:0000256" key="6">
    <source>
        <dbReference type="SAM" id="SignalP"/>
    </source>
</evidence>
<dbReference type="Proteomes" id="UP000609651">
    <property type="component" value="Unassembled WGS sequence"/>
</dbReference>
<keyword evidence="3 5" id="KW-0413">Isomerase</keyword>
<comment type="similarity">
    <text evidence="2 5">Belongs to the aldose epimerase family.</text>
</comment>
<dbReference type="InterPro" id="IPR014718">
    <property type="entry name" value="GH-type_carb-bd"/>
</dbReference>
<proteinExistence type="inferred from homology"/>
<feature type="chain" id="PRO_5046639615" description="Aldose 1-epimerase" evidence="6">
    <location>
        <begin position="19"/>
        <end position="369"/>
    </location>
</feature>
<dbReference type="InterPro" id="IPR011013">
    <property type="entry name" value="Gal_mutarotase_sf_dom"/>
</dbReference>
<sequence>MTASLALLLALAPIGADPAGVTTDDFDSVRLYTLTNPSGASVKITNYGAIVTSIVVPDRDGNLADVALGYDELKSYTNAVDKPYFGAVVGRYGNRIAGGTFELDGETYELATNNGPNHLHGGVIGFDKVIWDVAPVEGKGKRALRLTYRAKDGEEGYPGNLDVSVTYEWTDDNRLIVAYQAKTDAPTPVNVTQHTYFNLKGEGDGTILDHQLTIDADRFTPVDETLIPTGELAPVTDTPFDFRDGKAIGQDIDTDDEQLRFGGGYDHNFVLNRGDAVPSELRRAARVVEPTAGRTLEVYTTEPGLQFYCGNFLDGRLTGKSGRPYIFRGGFCLETQHFPDSPNQPAFPSTILRPGDTLTSRTEFRFGVD</sequence>
<comment type="catalytic activity">
    <reaction evidence="5">
        <text>alpha-D-glucose = beta-D-glucose</text>
        <dbReference type="Rhea" id="RHEA:10264"/>
        <dbReference type="ChEBI" id="CHEBI:15903"/>
        <dbReference type="ChEBI" id="CHEBI:17925"/>
        <dbReference type="EC" id="5.1.3.3"/>
    </reaction>
</comment>
<dbReference type="NCBIfam" id="NF008277">
    <property type="entry name" value="PRK11055.1"/>
    <property type="match status" value="1"/>
</dbReference>
<dbReference type="RefSeq" id="WP_171187075.1">
    <property type="nucleotide sequence ID" value="NZ_WTPX01000068.1"/>
</dbReference>
<dbReference type="CDD" id="cd09019">
    <property type="entry name" value="galactose_mutarotase_like"/>
    <property type="match status" value="1"/>
</dbReference>
<evidence type="ECO:0000313" key="8">
    <source>
        <dbReference type="Proteomes" id="UP000609651"/>
    </source>
</evidence>
<dbReference type="EMBL" id="WTPX01000068">
    <property type="protein sequence ID" value="NNJ26247.1"/>
    <property type="molecule type" value="Genomic_DNA"/>
</dbReference>
<dbReference type="PANTHER" id="PTHR10091:SF0">
    <property type="entry name" value="GALACTOSE MUTAROTASE"/>
    <property type="match status" value="1"/>
</dbReference>
<dbReference type="InterPro" id="IPR015443">
    <property type="entry name" value="Aldose_1-epimerase"/>
</dbReference>
<organism evidence="7 8">
    <name type="scientific">Alienimonas chondri</name>
    <dbReference type="NCBI Taxonomy" id="2681879"/>
    <lineage>
        <taxon>Bacteria</taxon>
        <taxon>Pseudomonadati</taxon>
        <taxon>Planctomycetota</taxon>
        <taxon>Planctomycetia</taxon>
        <taxon>Planctomycetales</taxon>
        <taxon>Planctomycetaceae</taxon>
        <taxon>Alienimonas</taxon>
    </lineage>
</organism>
<evidence type="ECO:0000256" key="5">
    <source>
        <dbReference type="PIRNR" id="PIRNR005096"/>
    </source>
</evidence>
<dbReference type="InterPro" id="IPR047215">
    <property type="entry name" value="Galactose_mutarotase-like"/>
</dbReference>